<evidence type="ECO:0000259" key="7">
    <source>
        <dbReference type="Pfam" id="PF00890"/>
    </source>
</evidence>
<dbReference type="GO" id="GO:0016156">
    <property type="term" value="F:fumarate reductase (NADH) activity"/>
    <property type="evidence" value="ECO:0007669"/>
    <property type="project" value="UniProtKB-EC"/>
</dbReference>
<keyword evidence="2 6" id="KW-0285">Flavoprotein</keyword>
<dbReference type="Pfam" id="PF00890">
    <property type="entry name" value="FAD_binding_2"/>
    <property type="match status" value="1"/>
</dbReference>
<accession>A0A6A4IFU2</accession>
<comment type="similarity">
    <text evidence="1 6">Belongs to the FAD-dependent oxidoreductase 2 family. FRD/SDH subfamily.</text>
</comment>
<evidence type="ECO:0000256" key="6">
    <source>
        <dbReference type="RuleBase" id="RU366062"/>
    </source>
</evidence>
<dbReference type="Gene3D" id="3.50.50.60">
    <property type="entry name" value="FAD/NAD(P)-binding domain"/>
    <property type="match status" value="1"/>
</dbReference>
<sequence>MNNQVRIVVGGGLAGLSAAHSVLEHGGKVVLLDKKPSLGGNSVKASSGINGAGTDTQKHLNISDSPKAFYDDTATSAGPELTRPALITALTSNSAPAIEWLTKTFGVDLSLVSRLGGHSVPRTHRGAGGAPGWAITSALMKKLVAEEDKAEGRAKILKNAKVVKLLQTGDKVTGVEYETGGETVKLEGSVIIATGGFGADFSPAGLIAKYRAELLELPTVNGDHATGDGHVLVTSLPTHAGVLVDMDQVQVHPTGFIDPAQPDAKTKFLAAEALRGVGGLLLNKDGARFVDEMEKRDVVTEKMWEVIKNGKGPVRLVLGVQAATELKSHCRCDFYVSKGLMQRFSNLQDVAGNMQAPFKDLQNTFASHKLYASGQEKDPFGKAHFHNSDINTEEPFLVALITPVVHYTMGGVSVDDQARVLDASGRPIPGLYAAGEVIGGVHGKNRLGGSSLLEAVVFGRIAGEKAAKGI</sequence>
<comment type="function">
    <text evidence="6">Irreversibly catalyzes the reduction of fumarate to succinate.</text>
</comment>
<protein>
    <recommendedName>
        <fullName evidence="6">Fumarate reductase</fullName>
        <ecNumber evidence="6">1.3.1.6</ecNumber>
    </recommendedName>
</protein>
<comment type="catalytic activity">
    <reaction evidence="5 6">
        <text>succinate + NAD(+) = fumarate + NADH + H(+)</text>
        <dbReference type="Rhea" id="RHEA:18281"/>
        <dbReference type="ChEBI" id="CHEBI:15378"/>
        <dbReference type="ChEBI" id="CHEBI:29806"/>
        <dbReference type="ChEBI" id="CHEBI:30031"/>
        <dbReference type="ChEBI" id="CHEBI:57540"/>
        <dbReference type="ChEBI" id="CHEBI:57945"/>
        <dbReference type="EC" id="1.3.1.6"/>
    </reaction>
</comment>
<feature type="domain" description="FAD-dependent oxidoreductase 2 FAD-binding" evidence="7">
    <location>
        <begin position="7"/>
        <end position="452"/>
    </location>
</feature>
<dbReference type="OrthoDB" id="10254877at2759"/>
<dbReference type="EMBL" id="ML769387">
    <property type="protein sequence ID" value="KAE9409476.1"/>
    <property type="molecule type" value="Genomic_DNA"/>
</dbReference>
<dbReference type="InterPro" id="IPR027477">
    <property type="entry name" value="Succ_DH/fumarate_Rdtase_cat_sf"/>
</dbReference>
<dbReference type="SUPFAM" id="SSF51905">
    <property type="entry name" value="FAD/NAD(P)-binding domain"/>
    <property type="match status" value="1"/>
</dbReference>
<gene>
    <name evidence="8" type="ORF">BT96DRAFT_806715</name>
</gene>
<dbReference type="InterPro" id="IPR010960">
    <property type="entry name" value="Flavocytochrome_c"/>
</dbReference>
<comment type="cofactor">
    <cofactor evidence="6">
        <name>FAD</name>
        <dbReference type="ChEBI" id="CHEBI:57692"/>
    </cofactor>
    <text evidence="6">Binds 1 FAD per monomer.</text>
</comment>
<dbReference type="InterPro" id="IPR050315">
    <property type="entry name" value="FAD-oxidoreductase_2"/>
</dbReference>
<dbReference type="PANTHER" id="PTHR43400">
    <property type="entry name" value="FUMARATE REDUCTASE"/>
    <property type="match status" value="1"/>
</dbReference>
<keyword evidence="3 6" id="KW-0274">FAD</keyword>
<dbReference type="GO" id="GO:0010181">
    <property type="term" value="F:FMN binding"/>
    <property type="evidence" value="ECO:0007669"/>
    <property type="project" value="InterPro"/>
</dbReference>
<dbReference type="InterPro" id="IPR003953">
    <property type="entry name" value="FAD-dep_OxRdtase_2_FAD-bd"/>
</dbReference>
<evidence type="ECO:0000256" key="5">
    <source>
        <dbReference type="ARBA" id="ARBA00050832"/>
    </source>
</evidence>
<dbReference type="AlphaFoldDB" id="A0A6A4IFU2"/>
<evidence type="ECO:0000256" key="4">
    <source>
        <dbReference type="ARBA" id="ARBA00023002"/>
    </source>
</evidence>
<dbReference type="InterPro" id="IPR036188">
    <property type="entry name" value="FAD/NAD-bd_sf"/>
</dbReference>
<name>A0A6A4IFU2_9AGAR</name>
<keyword evidence="4 6" id="KW-0560">Oxidoreductase</keyword>
<dbReference type="Gene3D" id="3.90.700.10">
    <property type="entry name" value="Succinate dehydrogenase/fumarate reductase flavoprotein, catalytic domain"/>
    <property type="match status" value="1"/>
</dbReference>
<dbReference type="Proteomes" id="UP000799118">
    <property type="component" value="Unassembled WGS sequence"/>
</dbReference>
<keyword evidence="9" id="KW-1185">Reference proteome</keyword>
<evidence type="ECO:0000256" key="1">
    <source>
        <dbReference type="ARBA" id="ARBA00008040"/>
    </source>
</evidence>
<proteinExistence type="inferred from homology"/>
<dbReference type="PANTHER" id="PTHR43400:SF1">
    <property type="entry name" value="FUMARATE REDUCTASE"/>
    <property type="match status" value="1"/>
</dbReference>
<evidence type="ECO:0000256" key="2">
    <source>
        <dbReference type="ARBA" id="ARBA00022630"/>
    </source>
</evidence>
<evidence type="ECO:0000313" key="8">
    <source>
        <dbReference type="EMBL" id="KAE9409476.1"/>
    </source>
</evidence>
<dbReference type="SUPFAM" id="SSF56425">
    <property type="entry name" value="Succinate dehydrogenase/fumarate reductase flavoprotein, catalytic domain"/>
    <property type="match status" value="1"/>
</dbReference>
<evidence type="ECO:0000313" key="9">
    <source>
        <dbReference type="Proteomes" id="UP000799118"/>
    </source>
</evidence>
<evidence type="ECO:0000256" key="3">
    <source>
        <dbReference type="ARBA" id="ARBA00022827"/>
    </source>
</evidence>
<dbReference type="EC" id="1.3.1.6" evidence="6"/>
<organism evidence="8 9">
    <name type="scientific">Gymnopus androsaceus JB14</name>
    <dbReference type="NCBI Taxonomy" id="1447944"/>
    <lineage>
        <taxon>Eukaryota</taxon>
        <taxon>Fungi</taxon>
        <taxon>Dikarya</taxon>
        <taxon>Basidiomycota</taxon>
        <taxon>Agaricomycotina</taxon>
        <taxon>Agaricomycetes</taxon>
        <taxon>Agaricomycetidae</taxon>
        <taxon>Agaricales</taxon>
        <taxon>Marasmiineae</taxon>
        <taxon>Omphalotaceae</taxon>
        <taxon>Gymnopus</taxon>
    </lineage>
</organism>
<dbReference type="FunFam" id="3.90.700.10:FF:000007">
    <property type="entry name" value="NADH-dependent fumarate reductase"/>
    <property type="match status" value="1"/>
</dbReference>
<reference evidence="8" key="1">
    <citation type="journal article" date="2019" name="Environ. Microbiol.">
        <title>Fungal ecological strategies reflected in gene transcription - a case study of two litter decomposers.</title>
        <authorList>
            <person name="Barbi F."/>
            <person name="Kohler A."/>
            <person name="Barry K."/>
            <person name="Baskaran P."/>
            <person name="Daum C."/>
            <person name="Fauchery L."/>
            <person name="Ihrmark K."/>
            <person name="Kuo A."/>
            <person name="LaButti K."/>
            <person name="Lipzen A."/>
            <person name="Morin E."/>
            <person name="Grigoriev I.V."/>
            <person name="Henrissat B."/>
            <person name="Lindahl B."/>
            <person name="Martin F."/>
        </authorList>
    </citation>
    <scope>NUCLEOTIDE SEQUENCE</scope>
    <source>
        <strain evidence="8">JB14</strain>
    </source>
</reference>
<dbReference type="NCBIfam" id="TIGR01813">
    <property type="entry name" value="flavo_cyto_c"/>
    <property type="match status" value="1"/>
</dbReference>